<feature type="region of interest" description="Disordered" evidence="4">
    <location>
        <begin position="95"/>
        <end position="129"/>
    </location>
</feature>
<dbReference type="CDD" id="cd00067">
    <property type="entry name" value="GAL4"/>
    <property type="match status" value="1"/>
</dbReference>
<dbReference type="InterPro" id="IPR050613">
    <property type="entry name" value="Sec_Metabolite_Reg"/>
</dbReference>
<protein>
    <recommendedName>
        <fullName evidence="5">Zn(2)-C6 fungal-type domain-containing protein</fullName>
    </recommendedName>
</protein>
<keyword evidence="7" id="KW-1185">Reference proteome</keyword>
<dbReference type="GeneID" id="62200460"/>
<evidence type="ECO:0000256" key="1">
    <source>
        <dbReference type="ARBA" id="ARBA00004123"/>
    </source>
</evidence>
<dbReference type="GO" id="GO:0000981">
    <property type="term" value="F:DNA-binding transcription factor activity, RNA polymerase II-specific"/>
    <property type="evidence" value="ECO:0007669"/>
    <property type="project" value="InterPro"/>
</dbReference>
<dbReference type="GO" id="GO:0006351">
    <property type="term" value="P:DNA-templated transcription"/>
    <property type="evidence" value="ECO:0007669"/>
    <property type="project" value="InterPro"/>
</dbReference>
<dbReference type="AlphaFoldDB" id="A0A8H7EJR1"/>
<organism evidence="6 7">
    <name type="scientific">Alternaria burnsii</name>
    <dbReference type="NCBI Taxonomy" id="1187904"/>
    <lineage>
        <taxon>Eukaryota</taxon>
        <taxon>Fungi</taxon>
        <taxon>Dikarya</taxon>
        <taxon>Ascomycota</taxon>
        <taxon>Pezizomycotina</taxon>
        <taxon>Dothideomycetes</taxon>
        <taxon>Pleosporomycetidae</taxon>
        <taxon>Pleosporales</taxon>
        <taxon>Pleosporineae</taxon>
        <taxon>Pleosporaceae</taxon>
        <taxon>Alternaria</taxon>
        <taxon>Alternaria sect. Alternaria</taxon>
    </lineage>
</organism>
<evidence type="ECO:0000313" key="7">
    <source>
        <dbReference type="Proteomes" id="UP000596902"/>
    </source>
</evidence>
<dbReference type="Pfam" id="PF04082">
    <property type="entry name" value="Fungal_trans"/>
    <property type="match status" value="1"/>
</dbReference>
<evidence type="ECO:0000256" key="2">
    <source>
        <dbReference type="ARBA" id="ARBA00022723"/>
    </source>
</evidence>
<proteinExistence type="predicted"/>
<sequence length="741" mass="83639">MSSDIPTPELSADALSPLAATSKPQRVLSCVLCAQRKVKCDRKYPCSNCTKAGTQCISAATIPRQRRRRFPERELLDRLRHYEDLLTKNGIAFQALHASSNPPTQPEERSDSRNKEYTRTQLSSTEDAEYSQAKYKEAVTLGRNTSNRNRSFWHAMNRRAYDADDNASDDGSDHSCSSRHALRQAQIVKAWDYLYAHELHRSEDLLFCSRSADVSLSTLHPPQAQIFKLWQLYLENVDPLLKLTHTPTLQARIIDAASDISNIDPNLEALMFSIYCMAIFSLDQEQCQAMFGRRRSEIIRGYQVGAREALVNCEFLKSSDRECLTALHLYLISLKPDTDPRSLSSMLGAAVRIAQRMGIDTESTNARHSVLEAELRRRLWWSLTLYDNRMAEMTECKTTSLLPTWDCKPPLNVNDFSLRAEMSTQPAEFGVSSEALFTVIRSQIGEFVRQSPSHLDFINPALKTFSKKASVSAHSEFDELTELDSTMERKYLAHCDAQNPLHFLTIWTTRASLAKIGFANYLSTNSQKFGQESDEQRDLGLTFALRLLECDTMLMTSPLIKNFRWIVYLNFPFPVYVHLVQALKRRPLGEHADRSWQAMSDNCAARLMDIEVKDSPIETKPKNPFFTIFAGLVLQAWSAREAVSAQSEPPKIVADIKRKMALVDEKAAEVQFQTPSSDSANPQTSELMGLGSLGSQLGVTDGMNVDSGVFPMDLTQAPINFNGSPWTWQIPNWNAMPGQGW</sequence>
<dbReference type="EMBL" id="JAAABM010000002">
    <property type="protein sequence ID" value="KAF7680584.1"/>
    <property type="molecule type" value="Genomic_DNA"/>
</dbReference>
<evidence type="ECO:0000256" key="4">
    <source>
        <dbReference type="SAM" id="MobiDB-lite"/>
    </source>
</evidence>
<dbReference type="PANTHER" id="PTHR31001">
    <property type="entry name" value="UNCHARACTERIZED TRANSCRIPTIONAL REGULATORY PROTEIN"/>
    <property type="match status" value="1"/>
</dbReference>
<dbReference type="SMART" id="SM00906">
    <property type="entry name" value="Fungal_trans"/>
    <property type="match status" value="1"/>
</dbReference>
<keyword evidence="3" id="KW-0539">Nucleus</keyword>
<evidence type="ECO:0000259" key="5">
    <source>
        <dbReference type="PROSITE" id="PS50048"/>
    </source>
</evidence>
<dbReference type="RefSeq" id="XP_038790574.1">
    <property type="nucleotide sequence ID" value="XM_038927282.1"/>
</dbReference>
<dbReference type="PROSITE" id="PS50048">
    <property type="entry name" value="ZN2_CY6_FUNGAL_2"/>
    <property type="match status" value="1"/>
</dbReference>
<evidence type="ECO:0000313" key="6">
    <source>
        <dbReference type="EMBL" id="KAF7680584.1"/>
    </source>
</evidence>
<name>A0A8H7EJR1_9PLEO</name>
<keyword evidence="2" id="KW-0479">Metal-binding</keyword>
<evidence type="ECO:0000256" key="3">
    <source>
        <dbReference type="ARBA" id="ARBA00023242"/>
    </source>
</evidence>
<feature type="domain" description="Zn(2)-C6 fungal-type" evidence="5">
    <location>
        <begin position="29"/>
        <end position="58"/>
    </location>
</feature>
<reference evidence="6" key="1">
    <citation type="submission" date="2020-01" db="EMBL/GenBank/DDBJ databases">
        <authorList>
            <person name="Feng Z.H.Z."/>
        </authorList>
    </citation>
    <scope>NUCLEOTIDE SEQUENCE</scope>
    <source>
        <strain evidence="6">CBS107.38</strain>
    </source>
</reference>
<dbReference type="Gene3D" id="4.10.240.10">
    <property type="entry name" value="Zn(2)-C6 fungal-type DNA-binding domain"/>
    <property type="match status" value="1"/>
</dbReference>
<dbReference type="InterPro" id="IPR001138">
    <property type="entry name" value="Zn2Cys6_DnaBD"/>
</dbReference>
<reference evidence="6" key="2">
    <citation type="submission" date="2020-08" db="EMBL/GenBank/DDBJ databases">
        <title>Draft Genome Sequence of Cumin Blight Pathogen Alternaria burnsii.</title>
        <authorList>
            <person name="Feng Z."/>
        </authorList>
    </citation>
    <scope>NUCLEOTIDE SEQUENCE</scope>
    <source>
        <strain evidence="6">CBS107.38</strain>
    </source>
</reference>
<dbReference type="GO" id="GO:0008270">
    <property type="term" value="F:zinc ion binding"/>
    <property type="evidence" value="ECO:0007669"/>
    <property type="project" value="InterPro"/>
</dbReference>
<dbReference type="Pfam" id="PF00172">
    <property type="entry name" value="Zn_clus"/>
    <property type="match status" value="1"/>
</dbReference>
<dbReference type="InterPro" id="IPR007219">
    <property type="entry name" value="XnlR_reg_dom"/>
</dbReference>
<dbReference type="GO" id="GO:0003677">
    <property type="term" value="F:DNA binding"/>
    <property type="evidence" value="ECO:0007669"/>
    <property type="project" value="InterPro"/>
</dbReference>
<dbReference type="PROSITE" id="PS00463">
    <property type="entry name" value="ZN2_CY6_FUNGAL_1"/>
    <property type="match status" value="1"/>
</dbReference>
<comment type="caution">
    <text evidence="6">The sequence shown here is derived from an EMBL/GenBank/DDBJ whole genome shotgun (WGS) entry which is preliminary data.</text>
</comment>
<dbReference type="SMART" id="SM00066">
    <property type="entry name" value="GAL4"/>
    <property type="match status" value="1"/>
</dbReference>
<dbReference type="Proteomes" id="UP000596902">
    <property type="component" value="Unassembled WGS sequence"/>
</dbReference>
<gene>
    <name evidence="6" type="ORF">GT037_002235</name>
</gene>
<feature type="compositionally biased region" description="Basic and acidic residues" evidence="4">
    <location>
        <begin position="106"/>
        <end position="118"/>
    </location>
</feature>
<comment type="subcellular location">
    <subcellularLocation>
        <location evidence="1">Nucleus</location>
    </subcellularLocation>
</comment>
<dbReference type="InterPro" id="IPR036864">
    <property type="entry name" value="Zn2-C6_fun-type_DNA-bd_sf"/>
</dbReference>
<dbReference type="CDD" id="cd12148">
    <property type="entry name" value="fungal_TF_MHR"/>
    <property type="match status" value="1"/>
</dbReference>
<accession>A0A8H7EJR1</accession>
<dbReference type="GO" id="GO:0005634">
    <property type="term" value="C:nucleus"/>
    <property type="evidence" value="ECO:0007669"/>
    <property type="project" value="UniProtKB-SubCell"/>
</dbReference>
<dbReference type="SUPFAM" id="SSF57701">
    <property type="entry name" value="Zn2/Cys6 DNA-binding domain"/>
    <property type="match status" value="1"/>
</dbReference>
<dbReference type="PANTHER" id="PTHR31001:SF45">
    <property type="entry name" value="ZN(II)2CYS6 TRANSCRIPTION FACTOR (EUROFUNG)"/>
    <property type="match status" value="1"/>
</dbReference>